<dbReference type="Proteomes" id="UP000198287">
    <property type="component" value="Unassembled WGS sequence"/>
</dbReference>
<dbReference type="EMBL" id="LNIX01000001">
    <property type="protein sequence ID" value="OXA61327.1"/>
    <property type="molecule type" value="Genomic_DNA"/>
</dbReference>
<feature type="transmembrane region" description="Helical" evidence="1">
    <location>
        <begin position="12"/>
        <end position="34"/>
    </location>
</feature>
<organism evidence="2 3">
    <name type="scientific">Folsomia candida</name>
    <name type="common">Springtail</name>
    <dbReference type="NCBI Taxonomy" id="158441"/>
    <lineage>
        <taxon>Eukaryota</taxon>
        <taxon>Metazoa</taxon>
        <taxon>Ecdysozoa</taxon>
        <taxon>Arthropoda</taxon>
        <taxon>Hexapoda</taxon>
        <taxon>Collembola</taxon>
        <taxon>Entomobryomorpha</taxon>
        <taxon>Isotomoidea</taxon>
        <taxon>Isotomidae</taxon>
        <taxon>Proisotominae</taxon>
        <taxon>Folsomia</taxon>
    </lineage>
</organism>
<comment type="caution">
    <text evidence="2">The sequence shown here is derived from an EMBL/GenBank/DDBJ whole genome shotgun (WGS) entry which is preliminary data.</text>
</comment>
<dbReference type="OrthoDB" id="8297494at2759"/>
<evidence type="ECO:0000313" key="2">
    <source>
        <dbReference type="EMBL" id="OXA61327.1"/>
    </source>
</evidence>
<gene>
    <name evidence="2" type="ORF">Fcan01_00817</name>
</gene>
<feature type="transmembrane region" description="Helical" evidence="1">
    <location>
        <begin position="174"/>
        <end position="196"/>
    </location>
</feature>
<evidence type="ECO:0000256" key="1">
    <source>
        <dbReference type="SAM" id="Phobius"/>
    </source>
</evidence>
<protein>
    <submittedName>
        <fullName evidence="2">Uncharacterized protein</fullName>
    </submittedName>
</protein>
<feature type="transmembrane region" description="Helical" evidence="1">
    <location>
        <begin position="86"/>
        <end position="107"/>
    </location>
</feature>
<accession>A0A226EVY1</accession>
<keyword evidence="1" id="KW-1133">Transmembrane helix</keyword>
<dbReference type="AlphaFoldDB" id="A0A226EVY1"/>
<evidence type="ECO:0000313" key="3">
    <source>
        <dbReference type="Proteomes" id="UP000198287"/>
    </source>
</evidence>
<keyword evidence="3" id="KW-1185">Reference proteome</keyword>
<proteinExistence type="predicted"/>
<keyword evidence="1" id="KW-0812">Transmembrane</keyword>
<name>A0A226EVY1_FOLCA</name>
<keyword evidence="1" id="KW-0472">Membrane</keyword>
<reference evidence="2 3" key="1">
    <citation type="submission" date="2015-12" db="EMBL/GenBank/DDBJ databases">
        <title>The genome of Folsomia candida.</title>
        <authorList>
            <person name="Faddeeva A."/>
            <person name="Derks M.F."/>
            <person name="Anvar Y."/>
            <person name="Smit S."/>
            <person name="Van Straalen N."/>
            <person name="Roelofs D."/>
        </authorList>
    </citation>
    <scope>NUCLEOTIDE SEQUENCE [LARGE SCALE GENOMIC DNA]</scope>
    <source>
        <strain evidence="2 3">VU population</strain>
        <tissue evidence="2">Whole body</tissue>
    </source>
</reference>
<feature type="transmembrane region" description="Helical" evidence="1">
    <location>
        <begin position="144"/>
        <end position="168"/>
    </location>
</feature>
<sequence length="267" mass="30293">MSSCLVEEFHKMLIMLWEFSSMLFPFLVLGMLAYSPCSPPFIMSMFPNCMEIQRSETLQSFGLWTQVGIQGFQVWLWFHNTYAGTFWLSFIVQAGIACLLSYLRVLARDICKTQTERGMENRLKSYRSFQVLEKMFNAFLKARILPALLIGTISMNILSVFVCISLHGEIEISGLLLFLALGFNAALVNIITYTLASTVNTRSTQILRSFRTKMVGMRRKSELRRQIASCSVLGVQFGSNFIDRGTPLVIQDFCLNPIVSLSLLVVN</sequence>